<dbReference type="GO" id="GO:0003712">
    <property type="term" value="F:transcription coregulator activity"/>
    <property type="evidence" value="ECO:0007669"/>
    <property type="project" value="InterPro"/>
</dbReference>
<accession>A0A1E4SMJ7</accession>
<dbReference type="GeneID" id="30982452"/>
<keyword evidence="5 7" id="KW-0804">Transcription</keyword>
<proteinExistence type="inferred from homology"/>
<dbReference type="RefSeq" id="XP_020065863.1">
    <property type="nucleotide sequence ID" value="XM_020208315.1"/>
</dbReference>
<dbReference type="STRING" id="984487.A0A1E4SMJ7"/>
<evidence type="ECO:0000256" key="6">
    <source>
        <dbReference type="ARBA" id="ARBA00023242"/>
    </source>
</evidence>
<evidence type="ECO:0000256" key="2">
    <source>
        <dbReference type="ARBA" id="ARBA00008089"/>
    </source>
</evidence>
<keyword evidence="6 7" id="KW-0539">Nucleus</keyword>
<evidence type="ECO:0000256" key="3">
    <source>
        <dbReference type="ARBA" id="ARBA00023015"/>
    </source>
</evidence>
<dbReference type="InterPro" id="IPR011425">
    <property type="entry name" value="Med9"/>
</dbReference>
<keyword evidence="3 7" id="KW-0805">Transcription regulation</keyword>
<sequence length="122" mass="13469">DAMDIDLAISTTASDVLVPPAAGATENDDDEADVIQKLHNLEVLPDLFNLLHDLDSGVLLARDIDKHSGSIRLKFATLKQYLQEVEGINETIGERKARIEGLSRSNQRKCEFLARVGSRVEQ</sequence>
<dbReference type="GO" id="GO:0006357">
    <property type="term" value="P:regulation of transcription by RNA polymerase II"/>
    <property type="evidence" value="ECO:0007669"/>
    <property type="project" value="InterPro"/>
</dbReference>
<comment type="subunit">
    <text evidence="7">Component of the Mediator complex.</text>
</comment>
<feature type="non-terminal residue" evidence="8">
    <location>
        <position position="122"/>
    </location>
</feature>
<feature type="non-terminal residue" evidence="8">
    <location>
        <position position="1"/>
    </location>
</feature>
<organism evidence="8 9">
    <name type="scientific">Suhomyces tanzawaensis NRRL Y-17324</name>
    <dbReference type="NCBI Taxonomy" id="984487"/>
    <lineage>
        <taxon>Eukaryota</taxon>
        <taxon>Fungi</taxon>
        <taxon>Dikarya</taxon>
        <taxon>Ascomycota</taxon>
        <taxon>Saccharomycotina</taxon>
        <taxon>Pichiomycetes</taxon>
        <taxon>Debaryomycetaceae</taxon>
        <taxon>Suhomyces</taxon>
    </lineage>
</organism>
<evidence type="ECO:0000313" key="8">
    <source>
        <dbReference type="EMBL" id="ODV80741.1"/>
    </source>
</evidence>
<evidence type="ECO:0000256" key="5">
    <source>
        <dbReference type="ARBA" id="ARBA00023163"/>
    </source>
</evidence>
<dbReference type="AlphaFoldDB" id="A0A1E4SMJ7"/>
<keyword evidence="4 7" id="KW-0010">Activator</keyword>
<keyword evidence="9" id="KW-1185">Reference proteome</keyword>
<comment type="similarity">
    <text evidence="2 7">Belongs to the Mediator complex subunit 9 family.</text>
</comment>
<evidence type="ECO:0000256" key="4">
    <source>
        <dbReference type="ARBA" id="ARBA00023159"/>
    </source>
</evidence>
<dbReference type="GO" id="GO:0016592">
    <property type="term" value="C:mediator complex"/>
    <property type="evidence" value="ECO:0007669"/>
    <property type="project" value="InterPro"/>
</dbReference>
<comment type="subcellular location">
    <subcellularLocation>
        <location evidence="1 7">Nucleus</location>
    </subcellularLocation>
</comment>
<protein>
    <recommendedName>
        <fullName evidence="7">Mediator of RNA polymerase II transcription subunit 9</fullName>
    </recommendedName>
    <alternativeName>
        <fullName evidence="7">Mediator complex subunit 9</fullName>
    </alternativeName>
</protein>
<dbReference type="Pfam" id="PF07544">
    <property type="entry name" value="Med9"/>
    <property type="match status" value="1"/>
</dbReference>
<evidence type="ECO:0000313" key="9">
    <source>
        <dbReference type="Proteomes" id="UP000094285"/>
    </source>
</evidence>
<dbReference type="Proteomes" id="UP000094285">
    <property type="component" value="Unassembled WGS sequence"/>
</dbReference>
<gene>
    <name evidence="7" type="primary">MED9</name>
    <name evidence="8" type="ORF">CANTADRAFT_29870</name>
</gene>
<name>A0A1E4SMJ7_9ASCO</name>
<dbReference type="EMBL" id="KV453910">
    <property type="protein sequence ID" value="ODV80741.1"/>
    <property type="molecule type" value="Genomic_DNA"/>
</dbReference>
<dbReference type="OrthoDB" id="4092914at2759"/>
<evidence type="ECO:0000256" key="1">
    <source>
        <dbReference type="ARBA" id="ARBA00004123"/>
    </source>
</evidence>
<evidence type="ECO:0000256" key="7">
    <source>
        <dbReference type="RuleBase" id="RU364145"/>
    </source>
</evidence>
<reference evidence="9" key="1">
    <citation type="submission" date="2016-05" db="EMBL/GenBank/DDBJ databases">
        <title>Comparative genomics of biotechnologically important yeasts.</title>
        <authorList>
            <consortium name="DOE Joint Genome Institute"/>
            <person name="Riley R."/>
            <person name="Haridas S."/>
            <person name="Wolfe K.H."/>
            <person name="Lopes M.R."/>
            <person name="Hittinger C.T."/>
            <person name="Goker M."/>
            <person name="Salamov A."/>
            <person name="Wisecaver J."/>
            <person name="Long T.M."/>
            <person name="Aerts A.L."/>
            <person name="Barry K."/>
            <person name="Choi C."/>
            <person name="Clum A."/>
            <person name="Coughlan A.Y."/>
            <person name="Deshpande S."/>
            <person name="Douglass A.P."/>
            <person name="Hanson S.J."/>
            <person name="Klenk H.-P."/>
            <person name="Labutti K."/>
            <person name="Lapidus A."/>
            <person name="Lindquist E."/>
            <person name="Lipzen A."/>
            <person name="Meier-Kolthoff J.P."/>
            <person name="Ohm R.A."/>
            <person name="Otillar R.P."/>
            <person name="Pangilinan J."/>
            <person name="Peng Y."/>
            <person name="Rokas A."/>
            <person name="Rosa C.A."/>
            <person name="Scheuner C."/>
            <person name="Sibirny A.A."/>
            <person name="Slot J.C."/>
            <person name="Stielow J.B."/>
            <person name="Sun H."/>
            <person name="Kurtzman C.P."/>
            <person name="Blackwell M."/>
            <person name="Grigoriev I.V."/>
            <person name="Jeffries T.W."/>
        </authorList>
    </citation>
    <scope>NUCLEOTIDE SEQUENCE [LARGE SCALE GENOMIC DNA]</scope>
    <source>
        <strain evidence="9">NRRL Y-17324</strain>
    </source>
</reference>
<comment type="function">
    <text evidence="7">Component of the Mediator complex, a coactivator involved in the regulated transcription of nearly all RNA polymerase II-dependent genes. Mediator functions as a bridge to convey information from gene-specific regulatory proteins to the basal RNA polymerase II transcription machinery. Mediator is recruited to promoters by direct interactions with regulatory proteins and serves as a scaffold for the assembly of a functional preinitiation complex with RNA polymerase II and the general transcription factors.</text>
</comment>